<organism evidence="3 4">
    <name type="scientific">Chryseobacterium turcicum</name>
    <dbReference type="NCBI Taxonomy" id="2898076"/>
    <lineage>
        <taxon>Bacteria</taxon>
        <taxon>Pseudomonadati</taxon>
        <taxon>Bacteroidota</taxon>
        <taxon>Flavobacteriia</taxon>
        <taxon>Flavobacteriales</taxon>
        <taxon>Weeksellaceae</taxon>
        <taxon>Chryseobacterium group</taxon>
        <taxon>Chryseobacterium</taxon>
    </lineage>
</organism>
<sequence>MKILHIINSLTTGGAEKLLLDTIPLYRKAGIEMDILLLWDNDFPFTKKLKELNCCTIYILKKSNNFKDIYSLSHILRIRKIIKEYDIAHVHLFPTQYFAAVANMGVGKKMIFTEHNTTNNRIKNKKYKLIEKFCYAQYNKLICISNEIFDIYNQYLGLGNKSVVIQNGVDLDKIKNAYPYGKMDIDKSIQETDILLLQVSAFRIQKDQDSLIKALYNLPKHYKLLLVGDGERRPELEQLVKKLQLDNRVYFLGQRMDVPELLRSVDIVVLASHFEGLSLASVEGLASGKPFIASDVPGLHEVVKDAGILFKDGDEKELSDIILKLGENSSFAQETAQKGKKRSKEYDITKMVQKHIELYKSIYEA</sequence>
<protein>
    <submittedName>
        <fullName evidence="3">Glycosyltransferase</fullName>
        <ecNumber evidence="3">2.4.-.-</ecNumber>
    </submittedName>
</protein>
<evidence type="ECO:0000259" key="2">
    <source>
        <dbReference type="Pfam" id="PF13439"/>
    </source>
</evidence>
<dbReference type="GO" id="GO:0016757">
    <property type="term" value="F:glycosyltransferase activity"/>
    <property type="evidence" value="ECO:0007669"/>
    <property type="project" value="UniProtKB-KW"/>
</dbReference>
<feature type="domain" description="Glycosyltransferase subfamily 4-like N-terminal" evidence="2">
    <location>
        <begin position="13"/>
        <end position="173"/>
    </location>
</feature>
<comment type="caution">
    <text evidence="3">The sequence shown here is derived from an EMBL/GenBank/DDBJ whole genome shotgun (WGS) entry which is preliminary data.</text>
</comment>
<dbReference type="EMBL" id="JAJNAY010000001">
    <property type="protein sequence ID" value="MCD1116485.1"/>
    <property type="molecule type" value="Genomic_DNA"/>
</dbReference>
<feature type="domain" description="Glycosyl transferase family 1" evidence="1">
    <location>
        <begin position="187"/>
        <end position="342"/>
    </location>
</feature>
<dbReference type="SUPFAM" id="SSF53756">
    <property type="entry name" value="UDP-Glycosyltransferase/glycogen phosphorylase"/>
    <property type="match status" value="1"/>
</dbReference>
<proteinExistence type="predicted"/>
<keyword evidence="3" id="KW-0808">Transferase</keyword>
<evidence type="ECO:0000313" key="4">
    <source>
        <dbReference type="Proteomes" id="UP001108025"/>
    </source>
</evidence>
<dbReference type="RefSeq" id="WP_230668083.1">
    <property type="nucleotide sequence ID" value="NZ_JAJNAY010000001.1"/>
</dbReference>
<keyword evidence="4" id="KW-1185">Reference proteome</keyword>
<name>A0A9Q3V4D6_9FLAO</name>
<dbReference type="Pfam" id="PF13439">
    <property type="entry name" value="Glyco_transf_4"/>
    <property type="match status" value="1"/>
</dbReference>
<keyword evidence="3" id="KW-0328">Glycosyltransferase</keyword>
<dbReference type="Pfam" id="PF00534">
    <property type="entry name" value="Glycos_transf_1"/>
    <property type="match status" value="1"/>
</dbReference>
<dbReference type="InterPro" id="IPR001296">
    <property type="entry name" value="Glyco_trans_1"/>
</dbReference>
<accession>A0A9Q3V4D6</accession>
<evidence type="ECO:0000313" key="3">
    <source>
        <dbReference type="EMBL" id="MCD1116485.1"/>
    </source>
</evidence>
<gene>
    <name evidence="3" type="ORF">LO744_06430</name>
</gene>
<dbReference type="InterPro" id="IPR028098">
    <property type="entry name" value="Glyco_trans_4-like_N"/>
</dbReference>
<evidence type="ECO:0000259" key="1">
    <source>
        <dbReference type="Pfam" id="PF00534"/>
    </source>
</evidence>
<dbReference type="Gene3D" id="3.40.50.2000">
    <property type="entry name" value="Glycogen Phosphorylase B"/>
    <property type="match status" value="2"/>
</dbReference>
<dbReference type="Proteomes" id="UP001108025">
    <property type="component" value="Unassembled WGS sequence"/>
</dbReference>
<dbReference type="AlphaFoldDB" id="A0A9Q3V4D6"/>
<dbReference type="EC" id="2.4.-.-" evidence="3"/>
<reference evidence="3" key="1">
    <citation type="submission" date="2021-11" db="EMBL/GenBank/DDBJ databases">
        <title>Description of novel Chryseobacterium species.</title>
        <authorList>
            <person name="Saticioglu I.B."/>
            <person name="Ay H."/>
            <person name="Altun S."/>
            <person name="Duman M."/>
        </authorList>
    </citation>
    <scope>NUCLEOTIDE SEQUENCE</scope>
    <source>
        <strain evidence="3">C-17</strain>
    </source>
</reference>
<dbReference type="PANTHER" id="PTHR12526">
    <property type="entry name" value="GLYCOSYLTRANSFERASE"/>
    <property type="match status" value="1"/>
</dbReference>
<dbReference type="PANTHER" id="PTHR12526:SF630">
    <property type="entry name" value="GLYCOSYLTRANSFERASE"/>
    <property type="match status" value="1"/>
</dbReference>